<dbReference type="PANTHER" id="PTHR12110">
    <property type="entry name" value="HYDROXYPYRUVATE ISOMERASE"/>
    <property type="match status" value="1"/>
</dbReference>
<sequence length="268" mass="30478">MRIATSTNLISFNRDGSKIEMVHLLGLYAKEDFKVLDLNLCEMLNPQASLAGKEWKQYAGKLKDLKGQHALVFNQAHAPYSPDGHILDELLTRSLDICQYLGIPILVVHPTKGGVEENVRAYKKYVDEAEQKNVILAFENLNADDEMTQVQQLVQLVESFNSRSVGICYDTGHAHQRGHDLANDIRQMGRYLVATHIADNKGKEDEHLLPFYGTIDWDAVIKALHEIKYTGDLTYECMFFNQHLPLELKRQAIRQARIVGEYLLSRAP</sequence>
<dbReference type="GO" id="GO:0008833">
    <property type="term" value="F:deoxyribonuclease IV (phage-T4-induced) activity"/>
    <property type="evidence" value="ECO:0007669"/>
    <property type="project" value="UniProtKB-EC"/>
</dbReference>
<dbReference type="SUPFAM" id="SSF51658">
    <property type="entry name" value="Xylose isomerase-like"/>
    <property type="match status" value="1"/>
</dbReference>
<name>A0A644WWG9_9ZZZZ</name>
<dbReference type="InterPro" id="IPR050312">
    <property type="entry name" value="IolE/XylAMocC-like"/>
</dbReference>
<keyword evidence="2" id="KW-0540">Nuclease</keyword>
<dbReference type="GO" id="GO:0003677">
    <property type="term" value="F:DNA binding"/>
    <property type="evidence" value="ECO:0007669"/>
    <property type="project" value="InterPro"/>
</dbReference>
<evidence type="ECO:0000313" key="2">
    <source>
        <dbReference type="EMBL" id="MPM08240.1"/>
    </source>
</evidence>
<feature type="domain" description="Xylose isomerase-like TIM barrel" evidence="1">
    <location>
        <begin position="77"/>
        <end position="237"/>
    </location>
</feature>
<dbReference type="InterPro" id="IPR036237">
    <property type="entry name" value="Xyl_isomerase-like_sf"/>
</dbReference>
<dbReference type="Gene3D" id="3.20.20.150">
    <property type="entry name" value="Divalent-metal-dependent TIM barrel enzymes"/>
    <property type="match status" value="1"/>
</dbReference>
<dbReference type="EC" id="3.1.21.2" evidence="2"/>
<reference evidence="2" key="1">
    <citation type="submission" date="2019-08" db="EMBL/GenBank/DDBJ databases">
        <authorList>
            <person name="Kucharzyk K."/>
            <person name="Murdoch R.W."/>
            <person name="Higgins S."/>
            <person name="Loffler F."/>
        </authorList>
    </citation>
    <scope>NUCLEOTIDE SEQUENCE</scope>
</reference>
<dbReference type="GO" id="GO:0006281">
    <property type="term" value="P:DNA repair"/>
    <property type="evidence" value="ECO:0007669"/>
    <property type="project" value="InterPro"/>
</dbReference>
<dbReference type="InterPro" id="IPR013022">
    <property type="entry name" value="Xyl_isomerase-like_TIM-brl"/>
</dbReference>
<dbReference type="SMART" id="SM00518">
    <property type="entry name" value="AP2Ec"/>
    <property type="match status" value="1"/>
</dbReference>
<comment type="caution">
    <text evidence="2">The sequence shown here is derived from an EMBL/GenBank/DDBJ whole genome shotgun (WGS) entry which is preliminary data.</text>
</comment>
<dbReference type="GO" id="GO:0008270">
    <property type="term" value="F:zinc ion binding"/>
    <property type="evidence" value="ECO:0007669"/>
    <property type="project" value="InterPro"/>
</dbReference>
<evidence type="ECO:0000259" key="1">
    <source>
        <dbReference type="Pfam" id="PF01261"/>
    </source>
</evidence>
<gene>
    <name evidence="2" type="primary">nfo_17</name>
    <name evidence="2" type="ORF">SDC9_54552</name>
</gene>
<dbReference type="AlphaFoldDB" id="A0A644WWG9"/>
<organism evidence="2">
    <name type="scientific">bioreactor metagenome</name>
    <dbReference type="NCBI Taxonomy" id="1076179"/>
    <lineage>
        <taxon>unclassified sequences</taxon>
        <taxon>metagenomes</taxon>
        <taxon>ecological metagenomes</taxon>
    </lineage>
</organism>
<proteinExistence type="predicted"/>
<protein>
    <submittedName>
        <fullName evidence="2">Endonuclease 4</fullName>
        <ecNumber evidence="2">3.1.21.2</ecNumber>
    </submittedName>
</protein>
<keyword evidence="2" id="KW-0378">Hydrolase</keyword>
<dbReference type="InterPro" id="IPR001719">
    <property type="entry name" value="AP_endonuc_2"/>
</dbReference>
<accession>A0A644WWG9</accession>
<keyword evidence="2" id="KW-0255">Endonuclease</keyword>
<dbReference type="Pfam" id="PF01261">
    <property type="entry name" value="AP_endonuc_2"/>
    <property type="match status" value="1"/>
</dbReference>
<dbReference type="EMBL" id="VSSQ01001428">
    <property type="protein sequence ID" value="MPM08240.1"/>
    <property type="molecule type" value="Genomic_DNA"/>
</dbReference>